<evidence type="ECO:0000313" key="2">
    <source>
        <dbReference type="EMBL" id="OIQ67249.1"/>
    </source>
</evidence>
<dbReference type="InterPro" id="IPR007136">
    <property type="entry name" value="DUF347"/>
</dbReference>
<keyword evidence="1" id="KW-0812">Transmembrane</keyword>
<keyword evidence="1" id="KW-0472">Membrane</keyword>
<sequence>MTLAETNTSATVYNRVPQVTPDFWLIKLMAVTMGETAADYLNVQMGLGLTMTSVIMAGVLGAALFWQFSQKRYVPASYWLAVVLISIVGTLVTDNLVDNFHVPLLDCAILFSTALAGTFALWFWSEKTLSIHSIQTNAREAYYWLAILFTFALGTAAGDLVAEYFALGYLAAGILFGMIILSLSLGYFFLGLDAILGFWLVYILTRPLGASFGDLLSQPTQYGGFGLGTIITSAIFLSAIVAIVLYMTLHHEGEELAHDA</sequence>
<feature type="transmembrane region" description="Helical" evidence="1">
    <location>
        <begin position="164"/>
        <end position="181"/>
    </location>
</feature>
<protein>
    <recommendedName>
        <fullName evidence="3">Membrane-anchored protein</fullName>
    </recommendedName>
</protein>
<dbReference type="Pfam" id="PF03988">
    <property type="entry name" value="DUF347"/>
    <property type="match status" value="4"/>
</dbReference>
<feature type="transmembrane region" description="Helical" evidence="1">
    <location>
        <begin position="141"/>
        <end position="158"/>
    </location>
</feature>
<keyword evidence="1" id="KW-1133">Transmembrane helix</keyword>
<feature type="transmembrane region" description="Helical" evidence="1">
    <location>
        <begin position="45"/>
        <end position="66"/>
    </location>
</feature>
<evidence type="ECO:0008006" key="3">
    <source>
        <dbReference type="Google" id="ProtNLM"/>
    </source>
</evidence>
<organism evidence="2">
    <name type="scientific">mine drainage metagenome</name>
    <dbReference type="NCBI Taxonomy" id="410659"/>
    <lineage>
        <taxon>unclassified sequences</taxon>
        <taxon>metagenomes</taxon>
        <taxon>ecological metagenomes</taxon>
    </lineage>
</organism>
<feature type="transmembrane region" description="Helical" evidence="1">
    <location>
        <begin position="225"/>
        <end position="249"/>
    </location>
</feature>
<dbReference type="AlphaFoldDB" id="A0A1J5P6Q0"/>
<comment type="caution">
    <text evidence="2">The sequence shown here is derived from an EMBL/GenBank/DDBJ whole genome shotgun (WGS) entry which is preliminary data.</text>
</comment>
<gene>
    <name evidence="2" type="ORF">GALL_511740</name>
</gene>
<feature type="transmembrane region" description="Helical" evidence="1">
    <location>
        <begin position="188"/>
        <end position="205"/>
    </location>
</feature>
<name>A0A1J5P6Q0_9ZZZZ</name>
<feature type="transmembrane region" description="Helical" evidence="1">
    <location>
        <begin position="78"/>
        <end position="97"/>
    </location>
</feature>
<evidence type="ECO:0000256" key="1">
    <source>
        <dbReference type="SAM" id="Phobius"/>
    </source>
</evidence>
<reference evidence="2" key="1">
    <citation type="submission" date="2016-10" db="EMBL/GenBank/DDBJ databases">
        <title>Sequence of Gallionella enrichment culture.</title>
        <authorList>
            <person name="Poehlein A."/>
            <person name="Muehling M."/>
            <person name="Daniel R."/>
        </authorList>
    </citation>
    <scope>NUCLEOTIDE SEQUENCE</scope>
</reference>
<feature type="transmembrane region" description="Helical" evidence="1">
    <location>
        <begin position="103"/>
        <end position="125"/>
    </location>
</feature>
<dbReference type="EMBL" id="MLJW01006053">
    <property type="protein sequence ID" value="OIQ67249.1"/>
    <property type="molecule type" value="Genomic_DNA"/>
</dbReference>
<proteinExistence type="predicted"/>
<accession>A0A1J5P6Q0</accession>